<accession>A0A0U3F448</accession>
<protein>
    <submittedName>
        <fullName evidence="1">Uncharacterized protein</fullName>
    </submittedName>
</protein>
<dbReference type="Proteomes" id="UP000060778">
    <property type="component" value="Chromosome"/>
</dbReference>
<sequence length="235" mass="26511">MDLSNPLVQAYLFVNEREVEVKLLPKMKYTDLEGTIRELAGYEGCRHVILNFGLANGTWERLEAIVCDAEVKSSTKPLSQFRVEGEVERIVAEVYEFERDLLGKLEQASSIQPPEEVEELAAIEQPPILKITQMSSKMYPTDLLPEPGSQEPITALKDASRILIVALEANSIEDYALATVADEEGRKHVLLTISPTHIQAFENDLLSTIREQLKEYGIEDIYVIQDGKIRKIIKL</sequence>
<dbReference type="STRING" id="940295.EYM_02450"/>
<proteinExistence type="predicted"/>
<dbReference type="AlphaFoldDB" id="A0A0U3F448"/>
<organism evidence="1 2">
    <name type="scientific">Ignicoccus islandicus DSM 13165</name>
    <dbReference type="NCBI Taxonomy" id="940295"/>
    <lineage>
        <taxon>Archaea</taxon>
        <taxon>Thermoproteota</taxon>
        <taxon>Thermoprotei</taxon>
        <taxon>Desulfurococcales</taxon>
        <taxon>Desulfurococcaceae</taxon>
        <taxon>Ignicoccus</taxon>
    </lineage>
</organism>
<keyword evidence="2" id="KW-1185">Reference proteome</keyword>
<evidence type="ECO:0000313" key="2">
    <source>
        <dbReference type="Proteomes" id="UP000060778"/>
    </source>
</evidence>
<dbReference type="PATRIC" id="fig|940295.4.peg.479"/>
<dbReference type="KEGG" id="iis:EYM_02450"/>
<evidence type="ECO:0000313" key="1">
    <source>
        <dbReference type="EMBL" id="ALU12325.1"/>
    </source>
</evidence>
<gene>
    <name evidence="1" type="ORF">EYM_02450</name>
</gene>
<dbReference type="EMBL" id="CP006867">
    <property type="protein sequence ID" value="ALU12325.1"/>
    <property type="molecule type" value="Genomic_DNA"/>
</dbReference>
<reference evidence="1 2" key="1">
    <citation type="submission" date="2013-11" db="EMBL/GenBank/DDBJ databases">
        <title>Comparative genomics of Ignicoccus.</title>
        <authorList>
            <person name="Podar M."/>
        </authorList>
    </citation>
    <scope>NUCLEOTIDE SEQUENCE [LARGE SCALE GENOMIC DNA]</scope>
    <source>
        <strain evidence="1 2">DSM 13165</strain>
    </source>
</reference>
<name>A0A0U3F448_9CREN</name>